<evidence type="ECO:0008006" key="4">
    <source>
        <dbReference type="Google" id="ProtNLM"/>
    </source>
</evidence>
<dbReference type="eggNOG" id="COG4969">
    <property type="taxonomic scope" value="Bacteria"/>
</dbReference>
<proteinExistence type="predicted"/>
<dbReference type="OrthoDB" id="9827595at2"/>
<sequence>MKALRFARSTSVDALRRSDSAVPLAGFTLVELMVATTILGIVMGMTLVAYTGVTKRAFHTEATIKGSSELRYAADMISQSVRSASQPIVVSANGLQLDVPPDTLAVAVIDGAATSIGPLSDALGYKDNQQLVKVKDYSSAVATSSIFASSARPSAAVAGTDISTYFKSQTYLGANEGINLERDTKGAKLLEGMFRKGDVVTIPATAYGAQVVLVIDSVSNGKGSKTITFTTKLGVDVPNGTKILPTGAGRRMRFEVFSETDPTVERRGQLWYYPDKDTANHIVLATDVDASPVSNPADPTSAATKPFVSNGRVLTLNLQKLPRGTVAGRTVQGVQTTAYARTDPSVQ</sequence>
<keyword evidence="3" id="KW-1185">Reference proteome</keyword>
<accession>B1ZWP9</accession>
<dbReference type="PROSITE" id="PS00409">
    <property type="entry name" value="PROKAR_NTER_METHYL"/>
    <property type="match status" value="1"/>
</dbReference>
<keyword evidence="1" id="KW-0472">Membrane</keyword>
<name>B1ZWP9_OPITP</name>
<dbReference type="SUPFAM" id="SSF54523">
    <property type="entry name" value="Pili subunits"/>
    <property type="match status" value="1"/>
</dbReference>
<dbReference type="Proteomes" id="UP000007013">
    <property type="component" value="Chromosome"/>
</dbReference>
<dbReference type="STRING" id="452637.Oter_0888"/>
<dbReference type="Pfam" id="PF07963">
    <property type="entry name" value="N_methyl"/>
    <property type="match status" value="1"/>
</dbReference>
<feature type="transmembrane region" description="Helical" evidence="1">
    <location>
        <begin position="21"/>
        <end position="50"/>
    </location>
</feature>
<evidence type="ECO:0000313" key="2">
    <source>
        <dbReference type="EMBL" id="ACB74176.1"/>
    </source>
</evidence>
<evidence type="ECO:0000313" key="3">
    <source>
        <dbReference type="Proteomes" id="UP000007013"/>
    </source>
</evidence>
<dbReference type="Gene3D" id="3.30.700.10">
    <property type="entry name" value="Glycoprotein, Type 4 Pilin"/>
    <property type="match status" value="1"/>
</dbReference>
<evidence type="ECO:0000256" key="1">
    <source>
        <dbReference type="SAM" id="Phobius"/>
    </source>
</evidence>
<organism evidence="2 3">
    <name type="scientific">Opitutus terrae (strain DSM 11246 / JCM 15787 / PB90-1)</name>
    <dbReference type="NCBI Taxonomy" id="452637"/>
    <lineage>
        <taxon>Bacteria</taxon>
        <taxon>Pseudomonadati</taxon>
        <taxon>Verrucomicrobiota</taxon>
        <taxon>Opitutia</taxon>
        <taxon>Opitutales</taxon>
        <taxon>Opitutaceae</taxon>
        <taxon>Opitutus</taxon>
    </lineage>
</organism>
<gene>
    <name evidence="2" type="ordered locus">Oter_0888</name>
</gene>
<dbReference type="RefSeq" id="WP_012373714.1">
    <property type="nucleotide sequence ID" value="NC_010571.1"/>
</dbReference>
<dbReference type="HOGENOM" id="CLU_798854_0_0_0"/>
<dbReference type="InterPro" id="IPR045584">
    <property type="entry name" value="Pilin-like"/>
</dbReference>
<keyword evidence="1" id="KW-1133">Transmembrane helix</keyword>
<dbReference type="AlphaFoldDB" id="B1ZWP9"/>
<reference evidence="2 3" key="1">
    <citation type="journal article" date="2011" name="J. Bacteriol.">
        <title>Genome sequence of the verrucomicrobium Opitutus terrae PB90-1, an abundant inhabitant of rice paddy soil ecosystems.</title>
        <authorList>
            <person name="van Passel M.W."/>
            <person name="Kant R."/>
            <person name="Palva A."/>
            <person name="Copeland A."/>
            <person name="Lucas S."/>
            <person name="Lapidus A."/>
            <person name="Glavina del Rio T."/>
            <person name="Pitluck S."/>
            <person name="Goltsman E."/>
            <person name="Clum A."/>
            <person name="Sun H."/>
            <person name="Schmutz J."/>
            <person name="Larimer F.W."/>
            <person name="Land M.L."/>
            <person name="Hauser L."/>
            <person name="Kyrpides N."/>
            <person name="Mikhailova N."/>
            <person name="Richardson P.P."/>
            <person name="Janssen P.H."/>
            <person name="de Vos W.M."/>
            <person name="Smidt H."/>
        </authorList>
    </citation>
    <scope>NUCLEOTIDE SEQUENCE [LARGE SCALE GENOMIC DNA]</scope>
    <source>
        <strain evidence="3">DSM 11246 / JCM 15787 / PB90-1</strain>
    </source>
</reference>
<protein>
    <recommendedName>
        <fullName evidence="4">Prepilin-type N-terminal cleavage/methylation domain-containing protein</fullName>
    </recommendedName>
</protein>
<dbReference type="NCBIfam" id="TIGR02532">
    <property type="entry name" value="IV_pilin_GFxxxE"/>
    <property type="match status" value="1"/>
</dbReference>
<dbReference type="KEGG" id="ote:Oter_0888"/>
<keyword evidence="1" id="KW-0812">Transmembrane</keyword>
<dbReference type="EMBL" id="CP001032">
    <property type="protein sequence ID" value="ACB74176.1"/>
    <property type="molecule type" value="Genomic_DNA"/>
</dbReference>
<dbReference type="InterPro" id="IPR012902">
    <property type="entry name" value="N_methyl_site"/>
</dbReference>